<proteinExistence type="inferred from homology"/>
<organism evidence="4 5">
    <name type="scientific">Polysphondylium violaceum</name>
    <dbReference type="NCBI Taxonomy" id="133409"/>
    <lineage>
        <taxon>Eukaryota</taxon>
        <taxon>Amoebozoa</taxon>
        <taxon>Evosea</taxon>
        <taxon>Eumycetozoa</taxon>
        <taxon>Dictyostelia</taxon>
        <taxon>Dictyosteliales</taxon>
        <taxon>Dictyosteliaceae</taxon>
        <taxon>Polysphondylium</taxon>
    </lineage>
</organism>
<dbReference type="GO" id="GO:0006457">
    <property type="term" value="P:protein folding"/>
    <property type="evidence" value="ECO:0007669"/>
    <property type="project" value="TreeGrafter"/>
</dbReference>
<dbReference type="Gene3D" id="2.60.40.790">
    <property type="match status" value="1"/>
</dbReference>
<dbReference type="OrthoDB" id="1564555at2759"/>
<evidence type="ECO:0000313" key="5">
    <source>
        <dbReference type="Proteomes" id="UP000695562"/>
    </source>
</evidence>
<feature type="region of interest" description="Disordered" evidence="2">
    <location>
        <begin position="152"/>
        <end position="195"/>
    </location>
</feature>
<dbReference type="InterPro" id="IPR045250">
    <property type="entry name" value="p23-like"/>
</dbReference>
<reference evidence="4" key="1">
    <citation type="submission" date="2020-01" db="EMBL/GenBank/DDBJ databases">
        <title>Development of genomics and gene disruption for Polysphondylium violaceum indicates a role for the polyketide synthase stlB in stalk morphogenesis.</title>
        <authorList>
            <person name="Narita B."/>
            <person name="Kawabe Y."/>
            <person name="Kin K."/>
            <person name="Saito T."/>
            <person name="Gibbs R."/>
            <person name="Kuspa A."/>
            <person name="Muzny D."/>
            <person name="Queller D."/>
            <person name="Richards S."/>
            <person name="Strassman J."/>
            <person name="Sucgang R."/>
            <person name="Worley K."/>
            <person name="Schaap P."/>
        </authorList>
    </citation>
    <scope>NUCLEOTIDE SEQUENCE</scope>
    <source>
        <strain evidence="4">QSvi11</strain>
    </source>
</reference>
<dbReference type="InterPro" id="IPR008978">
    <property type="entry name" value="HSP20-like_chaperone"/>
</dbReference>
<dbReference type="PANTHER" id="PTHR22932">
    <property type="entry name" value="TELOMERASE-BINDING PROTEIN P23 HSP90 CO-CHAPERONE"/>
    <property type="match status" value="1"/>
</dbReference>
<dbReference type="CDD" id="cd06465">
    <property type="entry name" value="p23_hB-ind1_like"/>
    <property type="match status" value="1"/>
</dbReference>
<evidence type="ECO:0000256" key="2">
    <source>
        <dbReference type="SAM" id="MobiDB-lite"/>
    </source>
</evidence>
<feature type="domain" description="CS" evidence="3">
    <location>
        <begin position="2"/>
        <end position="91"/>
    </location>
</feature>
<dbReference type="SUPFAM" id="SSF49764">
    <property type="entry name" value="HSP20-like chaperones"/>
    <property type="match status" value="1"/>
</dbReference>
<dbReference type="PANTHER" id="PTHR22932:SF1">
    <property type="entry name" value="CO-CHAPERONE PROTEIN DAF-41"/>
    <property type="match status" value="1"/>
</dbReference>
<accession>A0A8J4PTS9</accession>
<dbReference type="PROSITE" id="PS51203">
    <property type="entry name" value="CS"/>
    <property type="match status" value="1"/>
</dbReference>
<evidence type="ECO:0000313" key="4">
    <source>
        <dbReference type="EMBL" id="KAF2073257.1"/>
    </source>
</evidence>
<dbReference type="GO" id="GO:0051131">
    <property type="term" value="P:chaperone-mediated protein complex assembly"/>
    <property type="evidence" value="ECO:0007669"/>
    <property type="project" value="TreeGrafter"/>
</dbReference>
<dbReference type="AlphaFoldDB" id="A0A8J4PTS9"/>
<dbReference type="Pfam" id="PF04969">
    <property type="entry name" value="CS"/>
    <property type="match status" value="1"/>
</dbReference>
<dbReference type="GO" id="GO:0051879">
    <property type="term" value="F:Hsp90 protein binding"/>
    <property type="evidence" value="ECO:0007669"/>
    <property type="project" value="InterPro"/>
</dbReference>
<protein>
    <recommendedName>
        <fullName evidence="3">CS domain-containing protein</fullName>
    </recommendedName>
</protein>
<dbReference type="GO" id="GO:0051087">
    <property type="term" value="F:protein-folding chaperone binding"/>
    <property type="evidence" value="ECO:0007669"/>
    <property type="project" value="TreeGrafter"/>
</dbReference>
<dbReference type="FunFam" id="2.60.40.790:FF:000039">
    <property type="entry name" value="CS domain containing protein"/>
    <property type="match status" value="1"/>
</dbReference>
<dbReference type="InterPro" id="IPR007052">
    <property type="entry name" value="CS_dom"/>
</dbReference>
<name>A0A8J4PTS9_9MYCE</name>
<comment type="caution">
    <text evidence="4">The sequence shown here is derived from an EMBL/GenBank/DDBJ whole genome shotgun (WGS) entry which is preliminary data.</text>
</comment>
<feature type="compositionally biased region" description="Basic and acidic residues" evidence="2">
    <location>
        <begin position="183"/>
        <end position="195"/>
    </location>
</feature>
<gene>
    <name evidence="4" type="ORF">CYY_005419</name>
</gene>
<dbReference type="Proteomes" id="UP000695562">
    <property type="component" value="Unassembled WGS sequence"/>
</dbReference>
<comment type="similarity">
    <text evidence="1">Belongs to the p23/wos2 family.</text>
</comment>
<dbReference type="GO" id="GO:0005829">
    <property type="term" value="C:cytosol"/>
    <property type="evidence" value="ECO:0007669"/>
    <property type="project" value="TreeGrafter"/>
</dbReference>
<dbReference type="GO" id="GO:0005634">
    <property type="term" value="C:nucleus"/>
    <property type="evidence" value="ECO:0007669"/>
    <property type="project" value="TreeGrafter"/>
</dbReference>
<keyword evidence="5" id="KW-1185">Reference proteome</keyword>
<sequence>MSIKPNVEWAERADHLYITIACILKEDTKPEIKIEATKFSFKGVSNENKNYEVEIELYKEIVVEESNFTTNSRYPKILLKKKESGYWNFLVKNKAKLPYVKIDWNNWKDEDDVKETDEEPQGFDNFDMSKMMGMGGMGGMPGMPGMGGMGGMGGMPGMDDMNWDEEDGEDLPDLKDDDEEEEKMNTEEAKLNTID</sequence>
<evidence type="ECO:0000256" key="1">
    <source>
        <dbReference type="ARBA" id="ARBA00025733"/>
    </source>
</evidence>
<evidence type="ECO:0000259" key="3">
    <source>
        <dbReference type="PROSITE" id="PS51203"/>
    </source>
</evidence>
<dbReference type="EMBL" id="AJWJ01000216">
    <property type="protein sequence ID" value="KAF2073257.1"/>
    <property type="molecule type" value="Genomic_DNA"/>
</dbReference>
<feature type="compositionally biased region" description="Acidic residues" evidence="2">
    <location>
        <begin position="161"/>
        <end position="182"/>
    </location>
</feature>